<dbReference type="NCBIfam" id="TIGR02913">
    <property type="entry name" value="HAF_rpt"/>
    <property type="match status" value="1"/>
</dbReference>
<dbReference type="STRING" id="1035707.SAMN05216552_101964"/>
<keyword evidence="1" id="KW-0732">Signal</keyword>
<dbReference type="RefSeq" id="WP_093557257.1">
    <property type="nucleotide sequence ID" value="NZ_FPBO01000019.1"/>
</dbReference>
<feature type="domain" description="Ice-binding protein C-terminal" evidence="2">
    <location>
        <begin position="322"/>
        <end position="347"/>
    </location>
</feature>
<evidence type="ECO:0000256" key="1">
    <source>
        <dbReference type="SAM" id="SignalP"/>
    </source>
</evidence>
<evidence type="ECO:0000313" key="3">
    <source>
        <dbReference type="EMBL" id="SFV00558.1"/>
    </source>
</evidence>
<feature type="signal peptide" evidence="1">
    <location>
        <begin position="1"/>
        <end position="23"/>
    </location>
</feature>
<evidence type="ECO:0000259" key="2">
    <source>
        <dbReference type="Pfam" id="PF07589"/>
    </source>
</evidence>
<dbReference type="InterPro" id="IPR014262">
    <property type="entry name" value="HAF_rpt"/>
</dbReference>
<gene>
    <name evidence="3" type="ORF">SAMN05216552_101964</name>
</gene>
<accession>A0A1I7KT49</accession>
<dbReference type="Proteomes" id="UP000199391">
    <property type="component" value="Unassembled WGS sequence"/>
</dbReference>
<dbReference type="OrthoDB" id="8558647at2"/>
<dbReference type="EMBL" id="FPBO01000019">
    <property type="protein sequence ID" value="SFV00558.1"/>
    <property type="molecule type" value="Genomic_DNA"/>
</dbReference>
<proteinExistence type="predicted"/>
<sequence>MPRLLFVKLPLLLSCLLGALAQAAPAYRVTFIGPPPDDRLQDTYPAAIGPTGAVAGQSGRITFVQTNQGLHIMGTLPGGFAATPHAINSGGVIVGGSDTNHYWHAFKYEKGVMTDLHNPAFRDAPSIAEDINDHGMIVGSLDYRPAIYQDGAMRHIPGLEHDRGAAYAVNNAGTVVGDGDVPFIYENGELTLLRNIGGGTLNGINDNGLIMGTMGSDWEGYRAKLYDDGVLTDIGVGVAGNTYSRALNNHGAALFDARGPTWSDSTAYLYMGGVATELNTLVDPALGLDLRYGEDINDRGQIVATGCGGGYCRSVLLDPISAVPEPRAGLMLLAGLGVIAHVGRRRRLSAGGQANNVLDGKTRGSGM</sequence>
<organism evidence="3 4">
    <name type="scientific">Pseudoduganella namucuonensis</name>
    <dbReference type="NCBI Taxonomy" id="1035707"/>
    <lineage>
        <taxon>Bacteria</taxon>
        <taxon>Pseudomonadati</taxon>
        <taxon>Pseudomonadota</taxon>
        <taxon>Betaproteobacteria</taxon>
        <taxon>Burkholderiales</taxon>
        <taxon>Oxalobacteraceae</taxon>
        <taxon>Telluria group</taxon>
        <taxon>Pseudoduganella</taxon>
    </lineage>
</organism>
<feature type="chain" id="PRO_5011556393" evidence="1">
    <location>
        <begin position="24"/>
        <end position="367"/>
    </location>
</feature>
<dbReference type="AlphaFoldDB" id="A0A1I7KT49"/>
<dbReference type="InterPro" id="IPR013424">
    <property type="entry name" value="Ice-binding_C"/>
</dbReference>
<dbReference type="Pfam" id="PF07589">
    <property type="entry name" value="PEP-CTERM"/>
    <property type="match status" value="1"/>
</dbReference>
<evidence type="ECO:0000313" key="4">
    <source>
        <dbReference type="Proteomes" id="UP000199391"/>
    </source>
</evidence>
<reference evidence="4" key="1">
    <citation type="submission" date="2016-10" db="EMBL/GenBank/DDBJ databases">
        <authorList>
            <person name="Varghese N."/>
            <person name="Submissions S."/>
        </authorList>
    </citation>
    <scope>NUCLEOTIDE SEQUENCE [LARGE SCALE GENOMIC DNA]</scope>
    <source>
        <strain evidence="4">CGMCC 1.11014</strain>
    </source>
</reference>
<name>A0A1I7KT49_9BURK</name>
<keyword evidence="4" id="KW-1185">Reference proteome</keyword>
<protein>
    <submittedName>
        <fullName evidence="3">PEP-CTERM protein-sorting domain-containing protein</fullName>
    </submittedName>
</protein>